<dbReference type="GO" id="GO:0031956">
    <property type="term" value="F:medium-chain fatty acid-CoA ligase activity"/>
    <property type="evidence" value="ECO:0007669"/>
    <property type="project" value="TreeGrafter"/>
</dbReference>
<dbReference type="GO" id="GO:0006631">
    <property type="term" value="P:fatty acid metabolic process"/>
    <property type="evidence" value="ECO:0007669"/>
    <property type="project" value="TreeGrafter"/>
</dbReference>
<dbReference type="PANTHER" id="PTHR43201:SF5">
    <property type="entry name" value="MEDIUM-CHAIN ACYL-COA LIGASE ACSF2, MITOCHONDRIAL"/>
    <property type="match status" value="1"/>
</dbReference>
<dbReference type="Proteomes" id="UP000003704">
    <property type="component" value="Unassembled WGS sequence"/>
</dbReference>
<dbReference type="InterPro" id="IPR042099">
    <property type="entry name" value="ANL_N_sf"/>
</dbReference>
<reference evidence="5 6" key="1">
    <citation type="journal article" date="2012" name="J. Bacteriol.">
        <title>Genome Sequence of n-Alkane-Degrading Hydrocarboniphaga effusa Strain AP103T (ATCC BAA-332T).</title>
        <authorList>
            <person name="Chang H.K."/>
            <person name="Zylstra G.J."/>
            <person name="Chae J.C."/>
        </authorList>
    </citation>
    <scope>NUCLEOTIDE SEQUENCE [LARGE SCALE GENOMIC DNA]</scope>
    <source>
        <strain evidence="5 6">AP103</strain>
    </source>
</reference>
<dbReference type="AlphaFoldDB" id="I7ZFK2"/>
<dbReference type="Gene3D" id="3.30.300.30">
    <property type="match status" value="1"/>
</dbReference>
<feature type="domain" description="AMP-binding enzyme C-terminal" evidence="4">
    <location>
        <begin position="414"/>
        <end position="492"/>
    </location>
</feature>
<evidence type="ECO:0000256" key="2">
    <source>
        <dbReference type="ARBA" id="ARBA00022598"/>
    </source>
</evidence>
<dbReference type="PANTHER" id="PTHR43201">
    <property type="entry name" value="ACYL-COA SYNTHETASE"/>
    <property type="match status" value="1"/>
</dbReference>
<evidence type="ECO:0000313" key="6">
    <source>
        <dbReference type="Proteomes" id="UP000003704"/>
    </source>
</evidence>
<evidence type="ECO:0008006" key="7">
    <source>
        <dbReference type="Google" id="ProtNLM"/>
    </source>
</evidence>
<dbReference type="Gene3D" id="3.40.50.12780">
    <property type="entry name" value="N-terminal domain of ligase-like"/>
    <property type="match status" value="1"/>
</dbReference>
<organism evidence="5 6">
    <name type="scientific">Hydrocarboniphaga effusa AP103</name>
    <dbReference type="NCBI Taxonomy" id="1172194"/>
    <lineage>
        <taxon>Bacteria</taxon>
        <taxon>Pseudomonadati</taxon>
        <taxon>Pseudomonadota</taxon>
        <taxon>Gammaproteobacteria</taxon>
        <taxon>Nevskiales</taxon>
        <taxon>Nevskiaceae</taxon>
        <taxon>Hydrocarboniphaga</taxon>
    </lineage>
</organism>
<evidence type="ECO:0000256" key="1">
    <source>
        <dbReference type="ARBA" id="ARBA00006432"/>
    </source>
</evidence>
<sequence length="505" mass="55605">MHIHDHALAKPEAPAVVMDDGEALSFRALDRGSIALANHFMALGLQRGDVVSIVMENRPEYFVVVWAALRYGLYLTPINWHLKRDEVRHIIDDSDSKLLVSSEALDALADEVCANTGCALRVSVGDNAIWQSIVEAMHGPAPVAARFDETEGLIMYYSSGTTGKPKGIKRKMLFPPLGTPAPVEAYIRTAYGVGPDTVYLSPAPQYHAAPLNWCLAVQRSGGALVVMRKFDPVRVLQLIREHRVTHAQFVPTMFVRMLKLQPEDREGHDFASLRVAVHAAAPCPPEVKRDMLRWWGPVIHEYYGGSESNGVTALGPEDWIAKPGSVGRAVLGQLHICDADGNELPAGEIGDVYFSGMPDFHYHKDPEKTRAAYNRHGWSTLGDIGYVDADGYLFLTDRQAFMIISGGVNIYPQEIENLLVTHPSVMDVAVVGVPHAEFGEEVVAVVQLRDPSAASEALKQELAQFCRDQLAGFKCPRRFVFDEALPRMPNGKLLKRLIKSQLGAA</sequence>
<dbReference type="PATRIC" id="fig|1172194.4.peg.796"/>
<comment type="caution">
    <text evidence="5">The sequence shown here is derived from an EMBL/GenBank/DDBJ whole genome shotgun (WGS) entry which is preliminary data.</text>
</comment>
<dbReference type="InterPro" id="IPR000873">
    <property type="entry name" value="AMP-dep_synth/lig_dom"/>
</dbReference>
<gene>
    <name evidence="5" type="ORF">WQQ_08310</name>
</gene>
<dbReference type="InterPro" id="IPR020845">
    <property type="entry name" value="AMP-binding_CS"/>
</dbReference>
<feature type="domain" description="AMP-dependent synthetase/ligase" evidence="3">
    <location>
        <begin position="5"/>
        <end position="356"/>
    </location>
</feature>
<dbReference type="InterPro" id="IPR025110">
    <property type="entry name" value="AMP-bd_C"/>
</dbReference>
<dbReference type="EMBL" id="AKGD01000001">
    <property type="protein sequence ID" value="EIT70694.1"/>
    <property type="molecule type" value="Genomic_DNA"/>
</dbReference>
<accession>I7ZFK2</accession>
<dbReference type="OrthoDB" id="9803968at2"/>
<proteinExistence type="inferred from homology"/>
<protein>
    <recommendedName>
        <fullName evidence="7">Acyl-CoA synthetase</fullName>
    </recommendedName>
</protein>
<dbReference type="InterPro" id="IPR045851">
    <property type="entry name" value="AMP-bd_C_sf"/>
</dbReference>
<dbReference type="PROSITE" id="PS00455">
    <property type="entry name" value="AMP_BINDING"/>
    <property type="match status" value="1"/>
</dbReference>
<keyword evidence="2" id="KW-0436">Ligase</keyword>
<dbReference type="STRING" id="1172194.WQQ_08310"/>
<evidence type="ECO:0000259" key="4">
    <source>
        <dbReference type="Pfam" id="PF13193"/>
    </source>
</evidence>
<dbReference type="SUPFAM" id="SSF56801">
    <property type="entry name" value="Acetyl-CoA synthetase-like"/>
    <property type="match status" value="1"/>
</dbReference>
<name>I7ZFK2_9GAMM</name>
<dbReference type="Pfam" id="PF00501">
    <property type="entry name" value="AMP-binding"/>
    <property type="match status" value="1"/>
</dbReference>
<dbReference type="Pfam" id="PF13193">
    <property type="entry name" value="AMP-binding_C"/>
    <property type="match status" value="1"/>
</dbReference>
<evidence type="ECO:0000313" key="5">
    <source>
        <dbReference type="EMBL" id="EIT70694.1"/>
    </source>
</evidence>
<comment type="similarity">
    <text evidence="1">Belongs to the ATP-dependent AMP-binding enzyme family.</text>
</comment>
<evidence type="ECO:0000259" key="3">
    <source>
        <dbReference type="Pfam" id="PF00501"/>
    </source>
</evidence>
<dbReference type="RefSeq" id="WP_007183787.1">
    <property type="nucleotide sequence ID" value="NZ_AKGD01000001.1"/>
</dbReference>
<keyword evidence="6" id="KW-1185">Reference proteome</keyword>